<dbReference type="PRINTS" id="PR00080">
    <property type="entry name" value="SDRFAMILY"/>
</dbReference>
<dbReference type="InterPro" id="IPR051687">
    <property type="entry name" value="Peroxisomal_Beta-Oxidation"/>
</dbReference>
<keyword evidence="2" id="KW-0560">Oxidoreductase</keyword>
<evidence type="ECO:0000313" key="6">
    <source>
        <dbReference type="Proteomes" id="UP000597341"/>
    </source>
</evidence>
<dbReference type="RefSeq" id="WP_191279635.1">
    <property type="nucleotide sequence ID" value="NZ_BNAD01000005.1"/>
</dbReference>
<evidence type="ECO:0000256" key="3">
    <source>
        <dbReference type="RuleBase" id="RU000363"/>
    </source>
</evidence>
<dbReference type="Pfam" id="PF00106">
    <property type="entry name" value="adh_short"/>
    <property type="match status" value="1"/>
</dbReference>
<dbReference type="InterPro" id="IPR057326">
    <property type="entry name" value="KR_dom"/>
</dbReference>
<sequence>MSSHESRVAVVTGAGGALGRSHALALAARGTAVVVNDVADPGPVVEEVRAAGGRAVGVTCGVDTRDGGDRIVAAALEEFGRLDVVVNNAGILRDKSFAKMTTDMVEDVLAVHLLGAFHVTMAAWPHLQEGGGSVVMTSSGSGLYGNFGQANYSAAKMGLVGLTRTLALEGARAGVRVNAIAPLARSAMTEDVLPEDVLARLDPAWVSPLVAWLADPDCTQTGSIWSVAGGRYARVAVVEGPGVVFDEVPTVEELAATEEGLRALEPWTEPASLADQVALLSS</sequence>
<evidence type="ECO:0000313" key="5">
    <source>
        <dbReference type="EMBL" id="GHE17708.1"/>
    </source>
</evidence>
<dbReference type="SUPFAM" id="SSF51735">
    <property type="entry name" value="NAD(P)-binding Rossmann-fold domains"/>
    <property type="match status" value="1"/>
</dbReference>
<dbReference type="EMBL" id="BNAD01000005">
    <property type="protein sequence ID" value="GHE17708.1"/>
    <property type="molecule type" value="Genomic_DNA"/>
</dbReference>
<evidence type="ECO:0000259" key="4">
    <source>
        <dbReference type="SMART" id="SM00822"/>
    </source>
</evidence>
<dbReference type="PANTHER" id="PTHR45024:SF2">
    <property type="entry name" value="SCP2 DOMAIN-CONTAINING PROTEIN"/>
    <property type="match status" value="1"/>
</dbReference>
<dbReference type="InterPro" id="IPR036291">
    <property type="entry name" value="NAD(P)-bd_dom_sf"/>
</dbReference>
<proteinExistence type="inferred from homology"/>
<dbReference type="PRINTS" id="PR00081">
    <property type="entry name" value="GDHRDH"/>
</dbReference>
<feature type="domain" description="Ketoreductase" evidence="4">
    <location>
        <begin position="7"/>
        <end position="186"/>
    </location>
</feature>
<dbReference type="Proteomes" id="UP000597341">
    <property type="component" value="Unassembled WGS sequence"/>
</dbReference>
<dbReference type="InterPro" id="IPR002347">
    <property type="entry name" value="SDR_fam"/>
</dbReference>
<evidence type="ECO:0000256" key="1">
    <source>
        <dbReference type="ARBA" id="ARBA00006484"/>
    </source>
</evidence>
<name>A0ABQ3HJ66_9ACTN</name>
<gene>
    <name evidence="5" type="ORF">GCM10011376_23180</name>
</gene>
<accession>A0ABQ3HJ66</accession>
<comment type="caution">
    <text evidence="5">The sequence shown here is derived from an EMBL/GenBank/DDBJ whole genome shotgun (WGS) entry which is preliminary data.</text>
</comment>
<dbReference type="SMART" id="SM00822">
    <property type="entry name" value="PKS_KR"/>
    <property type="match status" value="1"/>
</dbReference>
<dbReference type="InterPro" id="IPR020904">
    <property type="entry name" value="Sc_DH/Rdtase_CS"/>
</dbReference>
<evidence type="ECO:0000256" key="2">
    <source>
        <dbReference type="ARBA" id="ARBA00023002"/>
    </source>
</evidence>
<comment type="similarity">
    <text evidence="1 3">Belongs to the short-chain dehydrogenases/reductases (SDR) family.</text>
</comment>
<dbReference type="PANTHER" id="PTHR45024">
    <property type="entry name" value="DEHYDROGENASES, SHORT CHAIN"/>
    <property type="match status" value="1"/>
</dbReference>
<organism evidence="5 6">
    <name type="scientific">Nocardioides flavus</name>
    <name type="common">ex Wang et al. 2016</name>
    <dbReference type="NCBI Taxonomy" id="2058780"/>
    <lineage>
        <taxon>Bacteria</taxon>
        <taxon>Bacillati</taxon>
        <taxon>Actinomycetota</taxon>
        <taxon>Actinomycetes</taxon>
        <taxon>Propionibacteriales</taxon>
        <taxon>Nocardioidaceae</taxon>
        <taxon>Nocardioides</taxon>
    </lineage>
</organism>
<keyword evidence="6" id="KW-1185">Reference proteome</keyword>
<dbReference type="PROSITE" id="PS00061">
    <property type="entry name" value="ADH_SHORT"/>
    <property type="match status" value="1"/>
</dbReference>
<protein>
    <submittedName>
        <fullName evidence="5">Short-chain dehydrogenase/reductase</fullName>
    </submittedName>
</protein>
<reference evidence="6" key="1">
    <citation type="journal article" date="2019" name="Int. J. Syst. Evol. Microbiol.">
        <title>The Global Catalogue of Microorganisms (GCM) 10K type strain sequencing project: providing services to taxonomists for standard genome sequencing and annotation.</title>
        <authorList>
            <consortium name="The Broad Institute Genomics Platform"/>
            <consortium name="The Broad Institute Genome Sequencing Center for Infectious Disease"/>
            <person name="Wu L."/>
            <person name="Ma J."/>
        </authorList>
    </citation>
    <scope>NUCLEOTIDE SEQUENCE [LARGE SCALE GENOMIC DNA]</scope>
    <source>
        <strain evidence="6">CGMCC 1.12791</strain>
    </source>
</reference>
<dbReference type="Gene3D" id="3.40.50.720">
    <property type="entry name" value="NAD(P)-binding Rossmann-like Domain"/>
    <property type="match status" value="1"/>
</dbReference>